<evidence type="ECO:0000256" key="7">
    <source>
        <dbReference type="PROSITE-ProRule" id="PRU00339"/>
    </source>
</evidence>
<reference evidence="10 11" key="1">
    <citation type="submission" date="2016-07" db="EMBL/GenBank/DDBJ databases">
        <title>Pervasive Adenine N6-methylation of Active Genes in Fungi.</title>
        <authorList>
            <consortium name="DOE Joint Genome Institute"/>
            <person name="Mondo S.J."/>
            <person name="Dannebaum R.O."/>
            <person name="Kuo R.C."/>
            <person name="Labutti K."/>
            <person name="Haridas S."/>
            <person name="Kuo A."/>
            <person name="Salamov A."/>
            <person name="Ahrendt S.R."/>
            <person name="Lipzen A."/>
            <person name="Sullivan W."/>
            <person name="Andreopoulos W.B."/>
            <person name="Clum A."/>
            <person name="Lindquist E."/>
            <person name="Daum C."/>
            <person name="Ramamoorthy G.K."/>
            <person name="Gryganskyi A."/>
            <person name="Culley D."/>
            <person name="Magnuson J.K."/>
            <person name="James T.Y."/>
            <person name="O'Malley M.A."/>
            <person name="Stajich J.E."/>
            <person name="Spatafora J.W."/>
            <person name="Visel A."/>
            <person name="Grigoriev I.V."/>
        </authorList>
    </citation>
    <scope>NUCLEOTIDE SEQUENCE [LARGE SCALE GENOMIC DNA]</scope>
    <source>
        <strain evidence="10 11">JEL800</strain>
    </source>
</reference>
<keyword evidence="4 7" id="KW-0802">TPR repeat</keyword>
<gene>
    <name evidence="10" type="ORF">BCR33DRAFT_856098</name>
</gene>
<dbReference type="Proteomes" id="UP000193642">
    <property type="component" value="Unassembled WGS sequence"/>
</dbReference>
<evidence type="ECO:0000256" key="5">
    <source>
        <dbReference type="ARBA" id="ARBA00022833"/>
    </source>
</evidence>
<dbReference type="AlphaFoldDB" id="A0A1Y2BH66"/>
<dbReference type="Pfam" id="PF13181">
    <property type="entry name" value="TPR_8"/>
    <property type="match status" value="1"/>
</dbReference>
<dbReference type="Gene3D" id="6.10.140.2220">
    <property type="match status" value="1"/>
</dbReference>
<accession>A0A1Y2BH66</accession>
<organism evidence="10 11">
    <name type="scientific">Rhizoclosmatium globosum</name>
    <dbReference type="NCBI Taxonomy" id="329046"/>
    <lineage>
        <taxon>Eukaryota</taxon>
        <taxon>Fungi</taxon>
        <taxon>Fungi incertae sedis</taxon>
        <taxon>Chytridiomycota</taxon>
        <taxon>Chytridiomycota incertae sedis</taxon>
        <taxon>Chytridiomycetes</taxon>
        <taxon>Chytridiales</taxon>
        <taxon>Chytriomycetaceae</taxon>
        <taxon>Rhizoclosmatium</taxon>
    </lineage>
</organism>
<proteinExistence type="predicted"/>
<keyword evidence="1" id="KW-0479">Metal-binding</keyword>
<dbReference type="OrthoDB" id="629492at2759"/>
<dbReference type="InterPro" id="IPR011990">
    <property type="entry name" value="TPR-like_helical_dom_sf"/>
</dbReference>
<dbReference type="SUPFAM" id="SSF144232">
    <property type="entry name" value="HIT/MYND zinc finger-like"/>
    <property type="match status" value="1"/>
</dbReference>
<evidence type="ECO:0000313" key="11">
    <source>
        <dbReference type="Proteomes" id="UP000193642"/>
    </source>
</evidence>
<keyword evidence="3 6" id="KW-0863">Zinc-finger</keyword>
<sequence>MSVEGETLYTRVLGDPFHLLKSVKVSKFHSLSYDFAIALANSVIIRLEEPKQALIKRLEELDLDFKQVLRSNRKEVLKCIPGVIPEASIVAKAWREVCETYGPRLDPKYGPLFSKSNWKEASLAYKQLLSGQYSDPPGIQLYRKCGQHPIWKVSMYHCSRGTVSNEGTAHKQALDTFSSYNLGPMAFTSAMQQLALRSTIKNGTKHRTGAVYSVAHYDLGLGNRLHGAYTTLGLKLPTRFENWINTDFYTVPNGRRIGILEIPHEDREKYKMDAASFKFSTNLNSRTFIAREQGLKHAALPVLTKEERELFKEMVLRQSRKDYELMAAEWNQNPLVDGKLVTYKLPEHLSAYHSILKDREREQESLFIAGEQRRQLAERLSTSTIAEAFVPLIASPKPMEEYIVTPEFGPLTYQYDDELIPVEDSTSDIVNELDPIGENDVDEILNAIVDANPNQSQPQLEQEGHSITATPSLKSRKSPVCSRCSIPGCRGTGGAKFCFLTQLANGAELDEKGGVNLKAWETGFKATHLKARNENWEMEWSKNGEGRARRRSTALYLESDFEGAYKGYSKAMKADPTNTKYITNRAQASIRAGRPDLAIADSTMAISLDSNNPKGFVKRATAYQMKQQYELAIKDWNEALRLSPEDEKIAASQGECCRKMKDSEASGHSNEDDINHLPPDWMSMPSTITDPFSFPSLLRFDPSHTRDFLIDVRKNFEMGLHEFFHNHETLNSRSVYLLSNAMLREPRACPFSTEFIVSLKKAVTAFHAKYPQNDAAISLQGVFLLTDGVIDKAIDCMETAFKLNPYVEYAVILSRLYLNIDQYQESVSWANRALKLDPTAMEAYYICGYAYFGLEKWKRSKAAFQNYLKHSSKEASKRAAVFYQLSAIFSAEGNFDDMCAFFYLGTEAEKDCFPLFEFGAIEARDDLALLVKVLELGDVHLQIETLQQSNRGFEVIMDACFVCGLSDATMKVCGQCGNVRYCSRICQSKHWKSGHKLECKKV</sequence>
<dbReference type="SMART" id="SM00028">
    <property type="entry name" value="TPR"/>
    <property type="match status" value="6"/>
</dbReference>
<dbReference type="Pfam" id="PF01753">
    <property type="entry name" value="zf-MYND"/>
    <property type="match status" value="1"/>
</dbReference>
<dbReference type="PROSITE" id="PS50865">
    <property type="entry name" value="ZF_MYND_2"/>
    <property type="match status" value="1"/>
</dbReference>
<evidence type="ECO:0000313" key="10">
    <source>
        <dbReference type="EMBL" id="ORY34133.1"/>
    </source>
</evidence>
<feature type="region of interest" description="Disordered" evidence="8">
    <location>
        <begin position="455"/>
        <end position="478"/>
    </location>
</feature>
<keyword evidence="5" id="KW-0862">Zinc</keyword>
<evidence type="ECO:0000256" key="8">
    <source>
        <dbReference type="SAM" id="MobiDB-lite"/>
    </source>
</evidence>
<comment type="caution">
    <text evidence="10">The sequence shown here is derived from an EMBL/GenBank/DDBJ whole genome shotgun (WGS) entry which is preliminary data.</text>
</comment>
<evidence type="ECO:0000256" key="2">
    <source>
        <dbReference type="ARBA" id="ARBA00022737"/>
    </source>
</evidence>
<keyword evidence="11" id="KW-1185">Reference proteome</keyword>
<dbReference type="PROSITE" id="PS50005">
    <property type="entry name" value="TPR"/>
    <property type="match status" value="2"/>
</dbReference>
<dbReference type="EMBL" id="MCGO01000065">
    <property type="protein sequence ID" value="ORY34133.1"/>
    <property type="molecule type" value="Genomic_DNA"/>
</dbReference>
<dbReference type="SUPFAM" id="SSF48452">
    <property type="entry name" value="TPR-like"/>
    <property type="match status" value="1"/>
</dbReference>
<evidence type="ECO:0000256" key="4">
    <source>
        <dbReference type="ARBA" id="ARBA00022803"/>
    </source>
</evidence>
<dbReference type="STRING" id="329046.A0A1Y2BH66"/>
<dbReference type="PROSITE" id="PS01360">
    <property type="entry name" value="ZF_MYND_1"/>
    <property type="match status" value="1"/>
</dbReference>
<dbReference type="InterPro" id="IPR002893">
    <property type="entry name" value="Znf_MYND"/>
</dbReference>
<dbReference type="InterPro" id="IPR019734">
    <property type="entry name" value="TPR_rpt"/>
</dbReference>
<evidence type="ECO:0000259" key="9">
    <source>
        <dbReference type="PROSITE" id="PS50865"/>
    </source>
</evidence>
<dbReference type="Gene3D" id="1.25.40.10">
    <property type="entry name" value="Tetratricopeptide repeat domain"/>
    <property type="match status" value="2"/>
</dbReference>
<dbReference type="PANTHER" id="PTHR44858">
    <property type="entry name" value="TETRATRICOPEPTIDE REPEAT PROTEIN 6"/>
    <property type="match status" value="1"/>
</dbReference>
<feature type="repeat" description="TPR" evidence="7">
    <location>
        <begin position="613"/>
        <end position="646"/>
    </location>
</feature>
<keyword evidence="2" id="KW-0677">Repeat</keyword>
<dbReference type="GO" id="GO:0008270">
    <property type="term" value="F:zinc ion binding"/>
    <property type="evidence" value="ECO:0007669"/>
    <property type="project" value="UniProtKB-KW"/>
</dbReference>
<dbReference type="InterPro" id="IPR050498">
    <property type="entry name" value="Ycf3"/>
</dbReference>
<evidence type="ECO:0000256" key="6">
    <source>
        <dbReference type="PROSITE-ProRule" id="PRU00134"/>
    </source>
</evidence>
<evidence type="ECO:0000256" key="3">
    <source>
        <dbReference type="ARBA" id="ARBA00022771"/>
    </source>
</evidence>
<dbReference type="PANTHER" id="PTHR44858:SF1">
    <property type="entry name" value="UDP-N-ACETYLGLUCOSAMINE--PEPTIDE N-ACETYLGLUCOSAMINYLTRANSFERASE SPINDLY-RELATED"/>
    <property type="match status" value="1"/>
</dbReference>
<evidence type="ECO:0000256" key="1">
    <source>
        <dbReference type="ARBA" id="ARBA00022723"/>
    </source>
</evidence>
<feature type="region of interest" description="Disordered" evidence="8">
    <location>
        <begin position="661"/>
        <end position="680"/>
    </location>
</feature>
<name>A0A1Y2BH66_9FUNG</name>
<feature type="domain" description="MYND-type" evidence="9">
    <location>
        <begin position="960"/>
        <end position="999"/>
    </location>
</feature>
<protein>
    <submittedName>
        <fullName evidence="10">TPR-like protein</fullName>
    </submittedName>
</protein>
<feature type="compositionally biased region" description="Polar residues" evidence="8">
    <location>
        <begin position="455"/>
        <end position="473"/>
    </location>
</feature>
<feature type="compositionally biased region" description="Basic and acidic residues" evidence="8">
    <location>
        <begin position="661"/>
        <end position="675"/>
    </location>
</feature>
<feature type="repeat" description="TPR" evidence="7">
    <location>
        <begin position="807"/>
        <end position="840"/>
    </location>
</feature>